<proteinExistence type="predicted"/>
<gene>
    <name evidence="2" type="ORF">chiPu_0031933</name>
</gene>
<dbReference type="GO" id="GO:0060070">
    <property type="term" value="P:canonical Wnt signaling pathway"/>
    <property type="evidence" value="ECO:0007669"/>
    <property type="project" value="TreeGrafter"/>
</dbReference>
<dbReference type="InterPro" id="IPR011042">
    <property type="entry name" value="6-blade_b-propeller_TolB-like"/>
</dbReference>
<reference evidence="2 3" key="1">
    <citation type="journal article" date="2018" name="Nat. Ecol. Evol.">
        <title>Shark genomes provide insights into elasmobranch evolution and the origin of vertebrates.</title>
        <authorList>
            <person name="Hara Y"/>
            <person name="Yamaguchi K"/>
            <person name="Onimaru K"/>
            <person name="Kadota M"/>
            <person name="Koyanagi M"/>
            <person name="Keeley SD"/>
            <person name="Tatsumi K"/>
            <person name="Tanaka K"/>
            <person name="Motone F"/>
            <person name="Kageyama Y"/>
            <person name="Nozu R"/>
            <person name="Adachi N"/>
            <person name="Nishimura O"/>
            <person name="Nakagawa R"/>
            <person name="Tanegashima C"/>
            <person name="Kiyatake I"/>
            <person name="Matsumoto R"/>
            <person name="Murakumo K"/>
            <person name="Nishida K"/>
            <person name="Terakita A"/>
            <person name="Kuratani S"/>
            <person name="Sato K"/>
            <person name="Hyodo S Kuraku.S."/>
        </authorList>
    </citation>
    <scope>NUCLEOTIDE SEQUENCE [LARGE SCALE GENOMIC DNA]</scope>
</reference>
<dbReference type="SUPFAM" id="SSF101898">
    <property type="entry name" value="NHL repeat"/>
    <property type="match status" value="1"/>
</dbReference>
<dbReference type="EMBL" id="BEZZ01222682">
    <property type="protein sequence ID" value="GCC47744.1"/>
    <property type="molecule type" value="Genomic_DNA"/>
</dbReference>
<dbReference type="Pfam" id="PF00058">
    <property type="entry name" value="Ldl_recept_b"/>
    <property type="match status" value="1"/>
</dbReference>
<dbReference type="AlphaFoldDB" id="A0A401TYM1"/>
<feature type="repeat" description="LDL-receptor class B" evidence="1">
    <location>
        <begin position="1"/>
        <end position="42"/>
    </location>
</feature>
<sequence>NIYWTDQGFDVIEVARLNGSFRYVVISQGLDKPRAITVHPKKG</sequence>
<evidence type="ECO:0000313" key="3">
    <source>
        <dbReference type="Proteomes" id="UP000287033"/>
    </source>
</evidence>
<dbReference type="InterPro" id="IPR000033">
    <property type="entry name" value="LDLR_classB_rpt"/>
</dbReference>
<dbReference type="GO" id="GO:0042813">
    <property type="term" value="F:Wnt receptor activity"/>
    <property type="evidence" value="ECO:0007669"/>
    <property type="project" value="TreeGrafter"/>
</dbReference>
<dbReference type="GO" id="GO:0005886">
    <property type="term" value="C:plasma membrane"/>
    <property type="evidence" value="ECO:0007669"/>
    <property type="project" value="TreeGrafter"/>
</dbReference>
<evidence type="ECO:0008006" key="4">
    <source>
        <dbReference type="Google" id="ProtNLM"/>
    </source>
</evidence>
<dbReference type="PROSITE" id="PS51120">
    <property type="entry name" value="LDLRB"/>
    <property type="match status" value="1"/>
</dbReference>
<dbReference type="Proteomes" id="UP000287033">
    <property type="component" value="Unassembled WGS sequence"/>
</dbReference>
<organism evidence="2 3">
    <name type="scientific">Chiloscyllium punctatum</name>
    <name type="common">Brownbanded bambooshark</name>
    <name type="synonym">Hemiscyllium punctatum</name>
    <dbReference type="NCBI Taxonomy" id="137246"/>
    <lineage>
        <taxon>Eukaryota</taxon>
        <taxon>Metazoa</taxon>
        <taxon>Chordata</taxon>
        <taxon>Craniata</taxon>
        <taxon>Vertebrata</taxon>
        <taxon>Chondrichthyes</taxon>
        <taxon>Elasmobranchii</taxon>
        <taxon>Galeomorphii</taxon>
        <taxon>Galeoidea</taxon>
        <taxon>Orectolobiformes</taxon>
        <taxon>Hemiscylliidae</taxon>
        <taxon>Chiloscyllium</taxon>
    </lineage>
</organism>
<protein>
    <recommendedName>
        <fullName evidence="4">Dipeptidylpeptidase IV N-terminal domain-containing protein</fullName>
    </recommendedName>
</protein>
<dbReference type="PANTHER" id="PTHR46513">
    <property type="entry name" value="VITELLOGENIN RECEPTOR-LIKE PROTEIN-RELATED-RELATED"/>
    <property type="match status" value="1"/>
</dbReference>
<feature type="non-terminal residue" evidence="2">
    <location>
        <position position="1"/>
    </location>
</feature>
<dbReference type="STRING" id="137246.A0A401TYM1"/>
<dbReference type="Gene3D" id="2.120.10.30">
    <property type="entry name" value="TolB, C-terminal domain"/>
    <property type="match status" value="1"/>
</dbReference>
<dbReference type="PANTHER" id="PTHR46513:SF37">
    <property type="entry name" value="LDL RECEPTOR RELATED PROTEIN 1-RELATED"/>
    <property type="match status" value="1"/>
</dbReference>
<evidence type="ECO:0000313" key="2">
    <source>
        <dbReference type="EMBL" id="GCC47744.1"/>
    </source>
</evidence>
<evidence type="ECO:0000256" key="1">
    <source>
        <dbReference type="PROSITE-ProRule" id="PRU00461"/>
    </source>
</evidence>
<name>A0A401TYM1_CHIPU</name>
<comment type="caution">
    <text evidence="2">The sequence shown here is derived from an EMBL/GenBank/DDBJ whole genome shotgun (WGS) entry which is preliminary data.</text>
</comment>
<accession>A0A401TYM1</accession>
<dbReference type="InterPro" id="IPR050778">
    <property type="entry name" value="Cueball_EGF_LRP_Nidogen"/>
</dbReference>
<dbReference type="OrthoDB" id="10066840at2759"/>
<keyword evidence="3" id="KW-1185">Reference proteome</keyword>
<dbReference type="GO" id="GO:0017147">
    <property type="term" value="F:Wnt-protein binding"/>
    <property type="evidence" value="ECO:0007669"/>
    <property type="project" value="TreeGrafter"/>
</dbReference>